<protein>
    <submittedName>
        <fullName evidence="1">Tautomerase family protein</fullName>
    </submittedName>
</protein>
<accession>A0ABS5RDA2</accession>
<dbReference type="InterPro" id="IPR037479">
    <property type="entry name" value="Tauto_MSAD"/>
</dbReference>
<gene>
    <name evidence="1" type="ORF">KIH27_01480</name>
</gene>
<dbReference type="SUPFAM" id="SSF55331">
    <property type="entry name" value="Tautomerase/MIF"/>
    <property type="match status" value="1"/>
</dbReference>
<proteinExistence type="predicted"/>
<keyword evidence="2" id="KW-1185">Reference proteome</keyword>
<organism evidence="1 2">
    <name type="scientific">Mycolicibacter acidiphilus</name>
    <dbReference type="NCBI Taxonomy" id="2835306"/>
    <lineage>
        <taxon>Bacteria</taxon>
        <taxon>Bacillati</taxon>
        <taxon>Actinomycetota</taxon>
        <taxon>Actinomycetes</taxon>
        <taxon>Mycobacteriales</taxon>
        <taxon>Mycobacteriaceae</taxon>
        <taxon>Mycolicibacter</taxon>
    </lineage>
</organism>
<dbReference type="Pfam" id="PF14552">
    <property type="entry name" value="Tautomerase_2"/>
    <property type="match status" value="1"/>
</dbReference>
<dbReference type="Proteomes" id="UP001519535">
    <property type="component" value="Unassembled WGS sequence"/>
</dbReference>
<dbReference type="Gene3D" id="3.30.429.10">
    <property type="entry name" value="Macrophage Migration Inhibitory Factor"/>
    <property type="match status" value="1"/>
</dbReference>
<evidence type="ECO:0000313" key="2">
    <source>
        <dbReference type="Proteomes" id="UP001519535"/>
    </source>
</evidence>
<reference evidence="1 2" key="1">
    <citation type="submission" date="2021-05" db="EMBL/GenBank/DDBJ databases">
        <title>Mycobacterium acidophilum sp. nov., an extremely acid-tolerant member of the genus Mycobacterium.</title>
        <authorList>
            <person name="Xia J."/>
        </authorList>
    </citation>
    <scope>NUCLEOTIDE SEQUENCE [LARGE SCALE GENOMIC DNA]</scope>
    <source>
        <strain evidence="1 2">M1</strain>
    </source>
</reference>
<dbReference type="EMBL" id="JAHCLR010000001">
    <property type="protein sequence ID" value="MBS9532256.1"/>
    <property type="molecule type" value="Genomic_DNA"/>
</dbReference>
<dbReference type="InterPro" id="IPR014347">
    <property type="entry name" value="Tautomerase/MIF_sf"/>
</dbReference>
<evidence type="ECO:0000313" key="1">
    <source>
        <dbReference type="EMBL" id="MBS9532256.1"/>
    </source>
</evidence>
<dbReference type="PANTHER" id="PTHR38460">
    <property type="entry name" value="TAUTOMERASE YOLI-RELATED"/>
    <property type="match status" value="1"/>
</dbReference>
<dbReference type="RefSeq" id="WP_214091121.1">
    <property type="nucleotide sequence ID" value="NZ_JAHCLR010000001.1"/>
</dbReference>
<comment type="caution">
    <text evidence="1">The sequence shown here is derived from an EMBL/GenBank/DDBJ whole genome shotgun (WGS) entry which is preliminary data.</text>
</comment>
<sequence>MPSTVVEIRRSYPQAEEVAIIDAVHDALVAAFGVPAADKRVRLLVHEPHRFACPESLARPELATIVTVDAVTGRPIETKRHFYREVVERLAVCGIPADHVTILLREGGPDNWGVRGGQAMCDVDPRFAGKY</sequence>
<name>A0ABS5RDA2_9MYCO</name>
<dbReference type="PANTHER" id="PTHR38460:SF1">
    <property type="entry name" value="TAUTOMERASE YOLI-RELATED"/>
    <property type="match status" value="1"/>
</dbReference>